<dbReference type="PANTHER" id="PTHR33164">
    <property type="entry name" value="TRANSCRIPTIONAL REGULATOR, MARR FAMILY"/>
    <property type="match status" value="1"/>
</dbReference>
<gene>
    <name evidence="2" type="ORF">CAK95_00320</name>
</gene>
<dbReference type="OrthoDB" id="8906692at2"/>
<organism evidence="2 3">
    <name type="scientific">Pseudorhodoplanes sinuspersici</name>
    <dbReference type="NCBI Taxonomy" id="1235591"/>
    <lineage>
        <taxon>Bacteria</taxon>
        <taxon>Pseudomonadati</taxon>
        <taxon>Pseudomonadota</taxon>
        <taxon>Alphaproteobacteria</taxon>
        <taxon>Hyphomicrobiales</taxon>
        <taxon>Pseudorhodoplanes</taxon>
    </lineage>
</organism>
<evidence type="ECO:0000313" key="2">
    <source>
        <dbReference type="EMBL" id="ARP97690.1"/>
    </source>
</evidence>
<feature type="region of interest" description="Disordered" evidence="1">
    <location>
        <begin position="150"/>
        <end position="177"/>
    </location>
</feature>
<reference evidence="2 3" key="1">
    <citation type="submission" date="2017-05" db="EMBL/GenBank/DDBJ databases">
        <title>Full genome sequence of Pseudorhodoplanes sinuspersici.</title>
        <authorList>
            <person name="Dastgheib S.M.M."/>
            <person name="Shavandi M."/>
            <person name="Tirandaz H."/>
        </authorList>
    </citation>
    <scope>NUCLEOTIDE SEQUENCE [LARGE SCALE GENOMIC DNA]</scope>
    <source>
        <strain evidence="2 3">RIPI110</strain>
    </source>
</reference>
<dbReference type="InterPro" id="IPR036388">
    <property type="entry name" value="WH-like_DNA-bd_sf"/>
</dbReference>
<proteinExistence type="predicted"/>
<dbReference type="GO" id="GO:0003700">
    <property type="term" value="F:DNA-binding transcription factor activity"/>
    <property type="evidence" value="ECO:0007669"/>
    <property type="project" value="InterPro"/>
</dbReference>
<dbReference type="GO" id="GO:0006950">
    <property type="term" value="P:response to stress"/>
    <property type="evidence" value="ECO:0007669"/>
    <property type="project" value="TreeGrafter"/>
</dbReference>
<evidence type="ECO:0000313" key="3">
    <source>
        <dbReference type="Proteomes" id="UP000194137"/>
    </source>
</evidence>
<dbReference type="Pfam" id="PF12802">
    <property type="entry name" value="MarR_2"/>
    <property type="match status" value="1"/>
</dbReference>
<accession>A0A1W6ZKM3</accession>
<keyword evidence="3" id="KW-1185">Reference proteome</keyword>
<protein>
    <submittedName>
        <fullName evidence="2">Uncharacterized protein</fullName>
    </submittedName>
</protein>
<name>A0A1W6ZKM3_9HYPH</name>
<feature type="compositionally biased region" description="Basic and acidic residues" evidence="1">
    <location>
        <begin position="150"/>
        <end position="163"/>
    </location>
</feature>
<dbReference type="PROSITE" id="PS50995">
    <property type="entry name" value="HTH_MARR_2"/>
    <property type="match status" value="1"/>
</dbReference>
<dbReference type="PRINTS" id="PR00598">
    <property type="entry name" value="HTHMARR"/>
</dbReference>
<dbReference type="Proteomes" id="UP000194137">
    <property type="component" value="Chromosome"/>
</dbReference>
<dbReference type="STRING" id="1235591.CAK95_00320"/>
<dbReference type="Gene3D" id="1.10.10.10">
    <property type="entry name" value="Winged helix-like DNA-binding domain superfamily/Winged helix DNA-binding domain"/>
    <property type="match status" value="1"/>
</dbReference>
<dbReference type="InterPro" id="IPR000835">
    <property type="entry name" value="HTH_MarR-typ"/>
</dbReference>
<dbReference type="InterPro" id="IPR036390">
    <property type="entry name" value="WH_DNA-bd_sf"/>
</dbReference>
<dbReference type="SUPFAM" id="SSF46785">
    <property type="entry name" value="Winged helix' DNA-binding domain"/>
    <property type="match status" value="1"/>
</dbReference>
<dbReference type="KEGG" id="psin:CAK95_00320"/>
<sequence>MSRKLNLQDFLPYLLNRAGLRIGVMFSRDIEDYGVTLPMWRVLLELWHRGDNRLGELSERTSIDLSTLSRLLVAMQRKKLIVRRRSGLDGRALSVTLTQRGLELAESISPYAIRYEDIAMKGLSDSDVRTLKELLKIVYQNLETADREVLRQQNSERPRDKPRAAKTPAKRRVKASA</sequence>
<dbReference type="EMBL" id="CP021112">
    <property type="protein sequence ID" value="ARP97690.1"/>
    <property type="molecule type" value="Genomic_DNA"/>
</dbReference>
<feature type="compositionally biased region" description="Basic residues" evidence="1">
    <location>
        <begin position="168"/>
        <end position="177"/>
    </location>
</feature>
<dbReference type="PANTHER" id="PTHR33164:SF43">
    <property type="entry name" value="HTH-TYPE TRANSCRIPTIONAL REPRESSOR YETL"/>
    <property type="match status" value="1"/>
</dbReference>
<dbReference type="RefSeq" id="WP_086086010.1">
    <property type="nucleotide sequence ID" value="NZ_CP021112.1"/>
</dbReference>
<dbReference type="InterPro" id="IPR039422">
    <property type="entry name" value="MarR/SlyA-like"/>
</dbReference>
<dbReference type="AlphaFoldDB" id="A0A1W6ZKM3"/>
<dbReference type="SMART" id="SM00347">
    <property type="entry name" value="HTH_MARR"/>
    <property type="match status" value="1"/>
</dbReference>
<evidence type="ECO:0000256" key="1">
    <source>
        <dbReference type="SAM" id="MobiDB-lite"/>
    </source>
</evidence>